<dbReference type="InterPro" id="IPR025509">
    <property type="entry name" value="DUF4396"/>
</dbReference>
<keyword evidence="4" id="KW-1185">Reference proteome</keyword>
<comment type="caution">
    <text evidence="3">The sequence shown here is derived from an EMBL/GenBank/DDBJ whole genome shotgun (WGS) entry which is preliminary data.</text>
</comment>
<feature type="domain" description="DUF4396" evidence="2">
    <location>
        <begin position="5"/>
        <end position="47"/>
    </location>
</feature>
<organism evidence="3 4">
    <name type="scientific">Actinomycetospora chlora</name>
    <dbReference type="NCBI Taxonomy" id="663608"/>
    <lineage>
        <taxon>Bacteria</taxon>
        <taxon>Bacillati</taxon>
        <taxon>Actinomycetota</taxon>
        <taxon>Actinomycetes</taxon>
        <taxon>Pseudonocardiales</taxon>
        <taxon>Pseudonocardiaceae</taxon>
        <taxon>Actinomycetospora</taxon>
    </lineage>
</organism>
<keyword evidence="1" id="KW-1133">Transmembrane helix</keyword>
<sequence>MAFVLVPEPHSLRPDTAAYWFLMQIGMVIGFATAWPANAWLIRRGTKEAM</sequence>
<keyword evidence="1" id="KW-0812">Transmembrane</keyword>
<dbReference type="Pfam" id="PF14342">
    <property type="entry name" value="DUF4396"/>
    <property type="match status" value="1"/>
</dbReference>
<evidence type="ECO:0000256" key="1">
    <source>
        <dbReference type="SAM" id="Phobius"/>
    </source>
</evidence>
<feature type="transmembrane region" description="Helical" evidence="1">
    <location>
        <begin position="20"/>
        <end position="42"/>
    </location>
</feature>
<proteinExistence type="predicted"/>
<name>A0ABP9B140_9PSEU</name>
<evidence type="ECO:0000259" key="2">
    <source>
        <dbReference type="Pfam" id="PF14342"/>
    </source>
</evidence>
<evidence type="ECO:0000313" key="3">
    <source>
        <dbReference type="EMBL" id="GAA4788847.1"/>
    </source>
</evidence>
<dbReference type="Proteomes" id="UP001500928">
    <property type="component" value="Unassembled WGS sequence"/>
</dbReference>
<gene>
    <name evidence="3" type="ORF">GCM10023200_24310</name>
</gene>
<keyword evidence="1" id="KW-0472">Membrane</keyword>
<dbReference type="EMBL" id="BAABHO010000016">
    <property type="protein sequence ID" value="GAA4788847.1"/>
    <property type="molecule type" value="Genomic_DNA"/>
</dbReference>
<reference evidence="4" key="1">
    <citation type="journal article" date="2019" name="Int. J. Syst. Evol. Microbiol.">
        <title>The Global Catalogue of Microorganisms (GCM) 10K type strain sequencing project: providing services to taxonomists for standard genome sequencing and annotation.</title>
        <authorList>
            <consortium name="The Broad Institute Genomics Platform"/>
            <consortium name="The Broad Institute Genome Sequencing Center for Infectious Disease"/>
            <person name="Wu L."/>
            <person name="Ma J."/>
        </authorList>
    </citation>
    <scope>NUCLEOTIDE SEQUENCE [LARGE SCALE GENOMIC DNA]</scope>
    <source>
        <strain evidence="4">JCM 17979</strain>
    </source>
</reference>
<evidence type="ECO:0000313" key="4">
    <source>
        <dbReference type="Proteomes" id="UP001500928"/>
    </source>
</evidence>
<protein>
    <recommendedName>
        <fullName evidence="2">DUF4396 domain-containing protein</fullName>
    </recommendedName>
</protein>
<accession>A0ABP9B140</accession>